<dbReference type="Pfam" id="PF00356">
    <property type="entry name" value="LacI"/>
    <property type="match status" value="1"/>
</dbReference>
<dbReference type="GO" id="GO:0000976">
    <property type="term" value="F:transcription cis-regulatory region binding"/>
    <property type="evidence" value="ECO:0007669"/>
    <property type="project" value="TreeGrafter"/>
</dbReference>
<dbReference type="SUPFAM" id="SSF47413">
    <property type="entry name" value="lambda repressor-like DNA-binding domains"/>
    <property type="match status" value="1"/>
</dbReference>
<feature type="domain" description="HTH lacI-type" evidence="4">
    <location>
        <begin position="1"/>
        <end position="56"/>
    </location>
</feature>
<comment type="caution">
    <text evidence="5">The sequence shown here is derived from an EMBL/GenBank/DDBJ whole genome shotgun (WGS) entry which is preliminary data.</text>
</comment>
<keyword evidence="2" id="KW-0238">DNA-binding</keyword>
<dbReference type="SMART" id="SM00354">
    <property type="entry name" value="HTH_LACI"/>
    <property type="match status" value="1"/>
</dbReference>
<evidence type="ECO:0000256" key="2">
    <source>
        <dbReference type="ARBA" id="ARBA00023125"/>
    </source>
</evidence>
<dbReference type="InterPro" id="IPR001761">
    <property type="entry name" value="Peripla_BP/Lac1_sug-bd_dom"/>
</dbReference>
<dbReference type="Gene3D" id="1.10.260.40">
    <property type="entry name" value="lambda repressor-like DNA-binding domains"/>
    <property type="match status" value="1"/>
</dbReference>
<name>X1LDC6_9ZZZZ</name>
<evidence type="ECO:0000313" key="5">
    <source>
        <dbReference type="EMBL" id="GAI17098.1"/>
    </source>
</evidence>
<dbReference type="Gene3D" id="3.40.50.2300">
    <property type="match status" value="2"/>
</dbReference>
<reference evidence="5" key="1">
    <citation type="journal article" date="2014" name="Front. Microbiol.">
        <title>High frequency of phylogenetically diverse reductive dehalogenase-homologous genes in deep subseafloor sedimentary metagenomes.</title>
        <authorList>
            <person name="Kawai M."/>
            <person name="Futagami T."/>
            <person name="Toyoda A."/>
            <person name="Takaki Y."/>
            <person name="Nishi S."/>
            <person name="Hori S."/>
            <person name="Arai W."/>
            <person name="Tsubouchi T."/>
            <person name="Morono Y."/>
            <person name="Uchiyama I."/>
            <person name="Ito T."/>
            <person name="Fujiyama A."/>
            <person name="Inagaki F."/>
            <person name="Takami H."/>
        </authorList>
    </citation>
    <scope>NUCLEOTIDE SEQUENCE</scope>
    <source>
        <strain evidence="5">Expedition CK06-06</strain>
    </source>
</reference>
<protein>
    <recommendedName>
        <fullName evidence="4">HTH lacI-type domain-containing protein</fullName>
    </recommendedName>
</protein>
<dbReference type="CDD" id="cd06267">
    <property type="entry name" value="PBP1_LacI_sugar_binding-like"/>
    <property type="match status" value="1"/>
</dbReference>
<proteinExistence type="predicted"/>
<dbReference type="GO" id="GO:0003700">
    <property type="term" value="F:DNA-binding transcription factor activity"/>
    <property type="evidence" value="ECO:0007669"/>
    <property type="project" value="TreeGrafter"/>
</dbReference>
<evidence type="ECO:0000259" key="4">
    <source>
        <dbReference type="PROSITE" id="PS50932"/>
    </source>
</evidence>
<dbReference type="Pfam" id="PF00532">
    <property type="entry name" value="Peripla_BP_1"/>
    <property type="match status" value="1"/>
</dbReference>
<dbReference type="PANTHER" id="PTHR30146">
    <property type="entry name" value="LACI-RELATED TRANSCRIPTIONAL REPRESSOR"/>
    <property type="match status" value="1"/>
</dbReference>
<dbReference type="CDD" id="cd01392">
    <property type="entry name" value="HTH_LacI"/>
    <property type="match status" value="1"/>
</dbReference>
<dbReference type="AlphaFoldDB" id="X1LDC6"/>
<dbReference type="PANTHER" id="PTHR30146:SF109">
    <property type="entry name" value="HTH-TYPE TRANSCRIPTIONAL REGULATOR GALS"/>
    <property type="match status" value="1"/>
</dbReference>
<keyword evidence="1" id="KW-0805">Transcription regulation</keyword>
<dbReference type="InterPro" id="IPR010982">
    <property type="entry name" value="Lambda_DNA-bd_dom_sf"/>
</dbReference>
<dbReference type="EMBL" id="BARV01004294">
    <property type="protein sequence ID" value="GAI17098.1"/>
    <property type="molecule type" value="Genomic_DNA"/>
</dbReference>
<dbReference type="InterPro" id="IPR028082">
    <property type="entry name" value="Peripla_BP_I"/>
</dbReference>
<feature type="non-terminal residue" evidence="5">
    <location>
        <position position="1"/>
    </location>
</feature>
<dbReference type="PROSITE" id="PS50932">
    <property type="entry name" value="HTH_LACI_2"/>
    <property type="match status" value="1"/>
</dbReference>
<evidence type="ECO:0000256" key="3">
    <source>
        <dbReference type="ARBA" id="ARBA00023163"/>
    </source>
</evidence>
<dbReference type="InterPro" id="IPR000843">
    <property type="entry name" value="HTH_LacI"/>
</dbReference>
<evidence type="ECO:0000256" key="1">
    <source>
        <dbReference type="ARBA" id="ARBA00023015"/>
    </source>
</evidence>
<sequence length="268" mass="29972">PTIVHVARIAGISPTTVSRVINRKNKGYSEKTKQKILKAVRDLNYLPDRRARSLRGLKTQVIGFMIPNFNLFFHDIARMFSNLCASKGYGVLVCSSEDNLERQTANLDYLVHQAVDGVVIISERIEGRRIDQLIQKDIPVVVLDEEISLTGAPAVLTDYYKAGVLATQYLIDLGHKRVAFIKGRSFVLSAKARFQGYTDTLRSNGLSIDKDLIKEGDFSYKSGYKATKKLLEESREGFSAIFSCCDFMALGAMACIQDMGKKYPMIIL</sequence>
<organism evidence="5">
    <name type="scientific">marine sediment metagenome</name>
    <dbReference type="NCBI Taxonomy" id="412755"/>
    <lineage>
        <taxon>unclassified sequences</taxon>
        <taxon>metagenomes</taxon>
        <taxon>ecological metagenomes</taxon>
    </lineage>
</organism>
<gene>
    <name evidence="5" type="ORF">S06H3_09641</name>
</gene>
<accession>X1LDC6</accession>
<dbReference type="SUPFAM" id="SSF53822">
    <property type="entry name" value="Periplasmic binding protein-like I"/>
    <property type="match status" value="1"/>
</dbReference>
<keyword evidence="3" id="KW-0804">Transcription</keyword>